<accession>A0A6J4IKT8</accession>
<proteinExistence type="predicted"/>
<dbReference type="EMBL" id="CADCTF010000116">
    <property type="protein sequence ID" value="CAA9255024.1"/>
    <property type="molecule type" value="Genomic_DNA"/>
</dbReference>
<dbReference type="AlphaFoldDB" id="A0A6J4IKT8"/>
<gene>
    <name evidence="1" type="ORF">AVDCRST_MAG50-2434</name>
</gene>
<reference evidence="1" key="1">
    <citation type="submission" date="2020-02" db="EMBL/GenBank/DDBJ databases">
        <authorList>
            <person name="Meier V. D."/>
        </authorList>
    </citation>
    <scope>NUCLEOTIDE SEQUENCE</scope>
    <source>
        <strain evidence="1">AVDCRST_MAG50</strain>
    </source>
</reference>
<protein>
    <submittedName>
        <fullName evidence="1">Uncharacterized protein</fullName>
    </submittedName>
</protein>
<organism evidence="1">
    <name type="scientific">uncultured Acidimicrobiales bacterium</name>
    <dbReference type="NCBI Taxonomy" id="310071"/>
    <lineage>
        <taxon>Bacteria</taxon>
        <taxon>Bacillati</taxon>
        <taxon>Actinomycetota</taxon>
        <taxon>Acidimicrobiia</taxon>
        <taxon>Acidimicrobiales</taxon>
        <taxon>environmental samples</taxon>
    </lineage>
</organism>
<evidence type="ECO:0000313" key="1">
    <source>
        <dbReference type="EMBL" id="CAA9255024.1"/>
    </source>
</evidence>
<name>A0A6J4IKT8_9ACTN</name>
<sequence>MHLESGCSSARSATDYDDLASQRVMVKAGMTLHRNPLPTPSHFQVLAVRGHPLWPTG</sequence>